<dbReference type="Proteomes" id="UP000738325">
    <property type="component" value="Unassembled WGS sequence"/>
</dbReference>
<dbReference type="OrthoDB" id="414243at2759"/>
<comment type="caution">
    <text evidence="2">The sequence shown here is derived from an EMBL/GenBank/DDBJ whole genome shotgun (WGS) entry which is preliminary data.</text>
</comment>
<proteinExistence type="predicted"/>
<keyword evidence="3" id="KW-1185">Reference proteome</keyword>
<evidence type="ECO:0000259" key="1">
    <source>
        <dbReference type="PROSITE" id="PS50405"/>
    </source>
</evidence>
<reference evidence="2" key="1">
    <citation type="journal article" date="2020" name="Fungal Divers.">
        <title>Resolving the Mortierellaceae phylogeny through synthesis of multi-gene phylogenetics and phylogenomics.</title>
        <authorList>
            <person name="Vandepol N."/>
            <person name="Liber J."/>
            <person name="Desiro A."/>
            <person name="Na H."/>
            <person name="Kennedy M."/>
            <person name="Barry K."/>
            <person name="Grigoriev I.V."/>
            <person name="Miller A.N."/>
            <person name="O'Donnell K."/>
            <person name="Stajich J.E."/>
            <person name="Bonito G."/>
        </authorList>
    </citation>
    <scope>NUCLEOTIDE SEQUENCE</scope>
    <source>
        <strain evidence="2">REB-010B</strain>
    </source>
</reference>
<dbReference type="InterPro" id="IPR004046">
    <property type="entry name" value="GST_C"/>
</dbReference>
<dbReference type="GO" id="GO:0004364">
    <property type="term" value="F:glutathione transferase activity"/>
    <property type="evidence" value="ECO:0007669"/>
    <property type="project" value="TreeGrafter"/>
</dbReference>
<protein>
    <recommendedName>
        <fullName evidence="1">GST C-terminal domain-containing protein</fullName>
    </recommendedName>
</protein>
<dbReference type="InterPro" id="IPR050213">
    <property type="entry name" value="GST_superfamily"/>
</dbReference>
<accession>A0A9P6QUV0</accession>
<evidence type="ECO:0000313" key="3">
    <source>
        <dbReference type="Proteomes" id="UP000738325"/>
    </source>
</evidence>
<dbReference type="SUPFAM" id="SSF47616">
    <property type="entry name" value="GST C-terminal domain-like"/>
    <property type="match status" value="1"/>
</dbReference>
<gene>
    <name evidence="2" type="ORF">BGZ99_003145</name>
</gene>
<dbReference type="PANTHER" id="PTHR11571:SF150">
    <property type="entry name" value="GLUTATHIONE S-TRANSFERASE"/>
    <property type="match status" value="1"/>
</dbReference>
<dbReference type="EMBL" id="JAAAIP010002015">
    <property type="protein sequence ID" value="KAG0302272.1"/>
    <property type="molecule type" value="Genomic_DNA"/>
</dbReference>
<dbReference type="PANTHER" id="PTHR11571">
    <property type="entry name" value="GLUTATHIONE S-TRANSFERASE"/>
    <property type="match status" value="1"/>
</dbReference>
<dbReference type="GO" id="GO:0006749">
    <property type="term" value="P:glutathione metabolic process"/>
    <property type="evidence" value="ECO:0007669"/>
    <property type="project" value="TreeGrafter"/>
</dbReference>
<dbReference type="Pfam" id="PF14497">
    <property type="entry name" value="GST_C_3"/>
    <property type="match status" value="1"/>
</dbReference>
<sequence>MKTYDLAFLENPKPVVSKDLKYTLSTLELLFSGASSRGILIYAGVDWTPIYPDWPKEKPNQPFDLLPVVTVADKGEREAGRTFVLAENLAVDIFLAKHFGLHGNDEWEEGVINSFYSSSNAFFFQEIINNLYFGSANSAEEKTAKLDTFLNKTLAGWADIHEAHLKNNHLNGHYVGNRTTLADIRTTTMLEMLTRVIGVDRVKSVINETRTPGIHKVITAVQSKPSYAAWFSSDAYKNLDSKTTAFVKNDHPEFFLE</sequence>
<dbReference type="Gene3D" id="1.20.1050.10">
    <property type="match status" value="1"/>
</dbReference>
<dbReference type="PROSITE" id="PS50405">
    <property type="entry name" value="GST_CTER"/>
    <property type="match status" value="1"/>
</dbReference>
<dbReference type="InterPro" id="IPR036282">
    <property type="entry name" value="Glutathione-S-Trfase_C_sf"/>
</dbReference>
<feature type="domain" description="GST C-terminal" evidence="1">
    <location>
        <begin position="105"/>
        <end position="246"/>
    </location>
</feature>
<name>A0A9P6QUV0_9FUNG</name>
<dbReference type="AlphaFoldDB" id="A0A9P6QUV0"/>
<dbReference type="Gene3D" id="3.40.30.10">
    <property type="entry name" value="Glutaredoxin"/>
    <property type="match status" value="1"/>
</dbReference>
<evidence type="ECO:0000313" key="2">
    <source>
        <dbReference type="EMBL" id="KAG0302272.1"/>
    </source>
</evidence>
<dbReference type="InterPro" id="IPR010987">
    <property type="entry name" value="Glutathione-S-Trfase_C-like"/>
</dbReference>
<organism evidence="2 3">
    <name type="scientific">Dissophora globulifera</name>
    <dbReference type="NCBI Taxonomy" id="979702"/>
    <lineage>
        <taxon>Eukaryota</taxon>
        <taxon>Fungi</taxon>
        <taxon>Fungi incertae sedis</taxon>
        <taxon>Mucoromycota</taxon>
        <taxon>Mortierellomycotina</taxon>
        <taxon>Mortierellomycetes</taxon>
        <taxon>Mortierellales</taxon>
        <taxon>Mortierellaceae</taxon>
        <taxon>Dissophora</taxon>
    </lineage>
</organism>